<reference evidence="2 3" key="1">
    <citation type="submission" date="2015-09" db="EMBL/GenBank/DDBJ databases">
        <title>Genome of Desulfovibrio dechloracetivorans BerOc1, a mercury methylating strain isolated from highly hydrocarbons and metals contaminated coastal sediments.</title>
        <authorList>
            <person name="Goni Urriza M."/>
            <person name="Gassie C."/>
            <person name="Bouchez O."/>
            <person name="Klopp C."/>
            <person name="Ranchou-Peyruse A."/>
            <person name="Remy G."/>
        </authorList>
    </citation>
    <scope>NUCLEOTIDE SEQUENCE [LARGE SCALE GENOMIC DNA]</scope>
    <source>
        <strain evidence="2 3">BerOc1</strain>
    </source>
</reference>
<evidence type="ECO:0008006" key="4">
    <source>
        <dbReference type="Google" id="ProtNLM"/>
    </source>
</evidence>
<sequence>MSCNIPDRAYDQAMKNRRPLPALFTARAALVLAWAALLSVPAFAGQTHSAVPGGEVRLEGPVKAGQPVKAVFDLKGYALPAGAYAAINVEFTAHPEGAKPEVRPGYPETVMTFDRPGTYSVLLLLNEISKGSCGGVSAKPLLDAELDVDVAP</sequence>
<feature type="chain" id="PRO_5012362769" description="YtkA-like domain-containing protein" evidence="1">
    <location>
        <begin position="45"/>
        <end position="152"/>
    </location>
</feature>
<dbReference type="EMBL" id="LKAQ01000004">
    <property type="protein sequence ID" value="OIQ50841.1"/>
    <property type="molecule type" value="Genomic_DNA"/>
</dbReference>
<proteinExistence type="predicted"/>
<comment type="caution">
    <text evidence="2">The sequence shown here is derived from an EMBL/GenBank/DDBJ whole genome shotgun (WGS) entry which is preliminary data.</text>
</comment>
<evidence type="ECO:0000256" key="1">
    <source>
        <dbReference type="SAM" id="SignalP"/>
    </source>
</evidence>
<dbReference type="Proteomes" id="UP000181901">
    <property type="component" value="Unassembled WGS sequence"/>
</dbReference>
<name>A0A1J5NGL1_9BACT</name>
<accession>A0A1J5NGL1</accession>
<protein>
    <recommendedName>
        <fullName evidence="4">YtkA-like domain-containing protein</fullName>
    </recommendedName>
</protein>
<feature type="signal peptide" evidence="1">
    <location>
        <begin position="1"/>
        <end position="44"/>
    </location>
</feature>
<dbReference type="AlphaFoldDB" id="A0A1J5NGL1"/>
<organism evidence="2 3">
    <name type="scientific">Pseudodesulfovibrio hydrargyri</name>
    <dbReference type="NCBI Taxonomy" id="2125990"/>
    <lineage>
        <taxon>Bacteria</taxon>
        <taxon>Pseudomonadati</taxon>
        <taxon>Thermodesulfobacteriota</taxon>
        <taxon>Desulfovibrionia</taxon>
        <taxon>Desulfovibrionales</taxon>
        <taxon>Desulfovibrionaceae</taxon>
    </lineage>
</organism>
<evidence type="ECO:0000313" key="2">
    <source>
        <dbReference type="EMBL" id="OIQ50841.1"/>
    </source>
</evidence>
<evidence type="ECO:0000313" key="3">
    <source>
        <dbReference type="Proteomes" id="UP000181901"/>
    </source>
</evidence>
<keyword evidence="3" id="KW-1185">Reference proteome</keyword>
<keyword evidence="1" id="KW-0732">Signal</keyword>
<gene>
    <name evidence="2" type="ORF">BerOc1_02783</name>
</gene>